<dbReference type="Proteomes" id="UP001501175">
    <property type="component" value="Unassembled WGS sequence"/>
</dbReference>
<feature type="signal peptide" evidence="1">
    <location>
        <begin position="1"/>
        <end position="17"/>
    </location>
</feature>
<gene>
    <name evidence="2" type="ORF">GCM10023189_20050</name>
</gene>
<evidence type="ECO:0000256" key="1">
    <source>
        <dbReference type="SAM" id="SignalP"/>
    </source>
</evidence>
<organism evidence="2 3">
    <name type="scientific">Nibrella saemangeumensis</name>
    <dbReference type="NCBI Taxonomy" id="1084526"/>
    <lineage>
        <taxon>Bacteria</taxon>
        <taxon>Pseudomonadati</taxon>
        <taxon>Bacteroidota</taxon>
        <taxon>Cytophagia</taxon>
        <taxon>Cytophagales</taxon>
        <taxon>Spirosomataceae</taxon>
        <taxon>Nibrella</taxon>
    </lineage>
</organism>
<comment type="caution">
    <text evidence="2">The sequence shown here is derived from an EMBL/GenBank/DDBJ whole genome shotgun (WGS) entry which is preliminary data.</text>
</comment>
<evidence type="ECO:0008006" key="4">
    <source>
        <dbReference type="Google" id="ProtNLM"/>
    </source>
</evidence>
<protein>
    <recommendedName>
        <fullName evidence="4">Secreted protein</fullName>
    </recommendedName>
</protein>
<reference evidence="3" key="1">
    <citation type="journal article" date="2019" name="Int. J. Syst. Evol. Microbiol.">
        <title>The Global Catalogue of Microorganisms (GCM) 10K type strain sequencing project: providing services to taxonomists for standard genome sequencing and annotation.</title>
        <authorList>
            <consortium name="The Broad Institute Genomics Platform"/>
            <consortium name="The Broad Institute Genome Sequencing Center for Infectious Disease"/>
            <person name="Wu L."/>
            <person name="Ma J."/>
        </authorList>
    </citation>
    <scope>NUCLEOTIDE SEQUENCE [LARGE SCALE GENOMIC DNA]</scope>
    <source>
        <strain evidence="3">JCM 17927</strain>
    </source>
</reference>
<feature type="chain" id="PRO_5046220940" description="Secreted protein" evidence="1">
    <location>
        <begin position="18"/>
        <end position="91"/>
    </location>
</feature>
<evidence type="ECO:0000313" key="3">
    <source>
        <dbReference type="Proteomes" id="UP001501175"/>
    </source>
</evidence>
<proteinExistence type="predicted"/>
<accession>A0ABP8MSE4</accession>
<dbReference type="PROSITE" id="PS51257">
    <property type="entry name" value="PROKAR_LIPOPROTEIN"/>
    <property type="match status" value="1"/>
</dbReference>
<dbReference type="EMBL" id="BAABHD010000024">
    <property type="protein sequence ID" value="GAA4454077.1"/>
    <property type="molecule type" value="Genomic_DNA"/>
</dbReference>
<keyword evidence="1" id="KW-0732">Signal</keyword>
<sequence length="91" mass="9462">MKKILSTLCLTTMVSFALLSCQKDGDAGSLMGVTPKDQSNARGGPPAKVQLCHTEPDGTTYTIEVPEPAVAGHLKHGDVMGPCPTTPVTPN</sequence>
<keyword evidence="3" id="KW-1185">Reference proteome</keyword>
<name>A0ABP8MSE4_9BACT</name>
<evidence type="ECO:0000313" key="2">
    <source>
        <dbReference type="EMBL" id="GAA4454077.1"/>
    </source>
</evidence>